<evidence type="ECO:0000313" key="14">
    <source>
        <dbReference type="EMBL" id="GAA4323625.1"/>
    </source>
</evidence>
<gene>
    <name evidence="14" type="ORF">GCM10023144_04630</name>
</gene>
<keyword evidence="8 10" id="KW-0472">Membrane</keyword>
<keyword evidence="4 10" id="KW-0812">Transmembrane</keyword>
<evidence type="ECO:0000256" key="3">
    <source>
        <dbReference type="ARBA" id="ARBA00022475"/>
    </source>
</evidence>
<keyword evidence="6" id="KW-0067">ATP-binding</keyword>
<dbReference type="PANTHER" id="PTHR24221">
    <property type="entry name" value="ATP-BINDING CASSETTE SUB-FAMILY B"/>
    <property type="match status" value="1"/>
</dbReference>
<dbReference type="PROSITE" id="PS50929">
    <property type="entry name" value="ABC_TM1F"/>
    <property type="match status" value="1"/>
</dbReference>
<evidence type="ECO:0000259" key="12">
    <source>
        <dbReference type="PROSITE" id="PS50893"/>
    </source>
</evidence>
<evidence type="ECO:0000259" key="13">
    <source>
        <dbReference type="PROSITE" id="PS50929"/>
    </source>
</evidence>
<keyword evidence="5" id="KW-0547">Nucleotide-binding</keyword>
<dbReference type="Gene3D" id="3.30.565.10">
    <property type="entry name" value="Histidine kinase-like ATPase, C-terminal domain"/>
    <property type="match status" value="1"/>
</dbReference>
<dbReference type="InterPro" id="IPR039421">
    <property type="entry name" value="Type_1_exporter"/>
</dbReference>
<dbReference type="InterPro" id="IPR011006">
    <property type="entry name" value="CheY-like_superfamily"/>
</dbReference>
<keyword evidence="3" id="KW-1003">Cell membrane</keyword>
<evidence type="ECO:0000256" key="7">
    <source>
        <dbReference type="ARBA" id="ARBA00022989"/>
    </source>
</evidence>
<dbReference type="SUPFAM" id="SSF52540">
    <property type="entry name" value="P-loop containing nucleoside triphosphate hydrolases"/>
    <property type="match status" value="1"/>
</dbReference>
<reference evidence="15" key="1">
    <citation type="journal article" date="2019" name="Int. J. Syst. Evol. Microbiol.">
        <title>The Global Catalogue of Microorganisms (GCM) 10K type strain sequencing project: providing services to taxonomists for standard genome sequencing and annotation.</title>
        <authorList>
            <consortium name="The Broad Institute Genomics Platform"/>
            <consortium name="The Broad Institute Genome Sequencing Center for Infectious Disease"/>
            <person name="Wu L."/>
            <person name="Ma J."/>
        </authorList>
    </citation>
    <scope>NUCLEOTIDE SEQUENCE [LARGE SCALE GENOMIC DNA]</scope>
    <source>
        <strain evidence="15">JCM 17666</strain>
    </source>
</reference>
<dbReference type="Pfam" id="PF00072">
    <property type="entry name" value="Response_reg"/>
    <property type="match status" value="1"/>
</dbReference>
<evidence type="ECO:0008006" key="16">
    <source>
        <dbReference type="Google" id="ProtNLM"/>
    </source>
</evidence>
<feature type="domain" description="ABC transmembrane type-1" evidence="13">
    <location>
        <begin position="30"/>
        <end position="316"/>
    </location>
</feature>
<dbReference type="PROSITE" id="PS50893">
    <property type="entry name" value="ABC_TRANSPORTER_2"/>
    <property type="match status" value="1"/>
</dbReference>
<dbReference type="CDD" id="cd03253">
    <property type="entry name" value="ABCC_ATM1_transporter"/>
    <property type="match status" value="1"/>
</dbReference>
<feature type="transmembrane region" description="Helical" evidence="10">
    <location>
        <begin position="137"/>
        <end position="156"/>
    </location>
</feature>
<evidence type="ECO:0000313" key="15">
    <source>
        <dbReference type="Proteomes" id="UP001501671"/>
    </source>
</evidence>
<dbReference type="RefSeq" id="WP_345245892.1">
    <property type="nucleotide sequence ID" value="NZ_BAABFO010000001.1"/>
</dbReference>
<dbReference type="EMBL" id="BAABFO010000001">
    <property type="protein sequence ID" value="GAA4323625.1"/>
    <property type="molecule type" value="Genomic_DNA"/>
</dbReference>
<dbReference type="Pfam" id="PF00005">
    <property type="entry name" value="ABC_tran"/>
    <property type="match status" value="1"/>
</dbReference>
<dbReference type="InterPro" id="IPR027417">
    <property type="entry name" value="P-loop_NTPase"/>
</dbReference>
<dbReference type="PANTHER" id="PTHR24221:SF402">
    <property type="entry name" value="IRON-SULFUR CLUSTERS TRANSPORTER ABCB7, MITOCHONDRIAL"/>
    <property type="match status" value="1"/>
</dbReference>
<feature type="domain" description="Response regulatory" evidence="11">
    <location>
        <begin position="773"/>
        <end position="900"/>
    </location>
</feature>
<dbReference type="Gene3D" id="3.40.50.300">
    <property type="entry name" value="P-loop containing nucleotide triphosphate hydrolases"/>
    <property type="match status" value="1"/>
</dbReference>
<evidence type="ECO:0000256" key="10">
    <source>
        <dbReference type="SAM" id="Phobius"/>
    </source>
</evidence>
<feature type="domain" description="ABC transporter" evidence="12">
    <location>
        <begin position="350"/>
        <end position="584"/>
    </location>
</feature>
<evidence type="ECO:0000259" key="11">
    <source>
        <dbReference type="PROSITE" id="PS50110"/>
    </source>
</evidence>
<keyword evidence="7 10" id="KW-1133">Transmembrane helix</keyword>
<dbReference type="SUPFAM" id="SSF55874">
    <property type="entry name" value="ATPase domain of HSP90 chaperone/DNA topoisomerase II/histidine kinase"/>
    <property type="match status" value="1"/>
</dbReference>
<keyword evidence="15" id="KW-1185">Reference proteome</keyword>
<keyword evidence="9" id="KW-0597">Phosphoprotein</keyword>
<dbReference type="Gene3D" id="1.20.1560.10">
    <property type="entry name" value="ABC transporter type 1, transmembrane domain"/>
    <property type="match status" value="1"/>
</dbReference>
<dbReference type="SMART" id="SM00382">
    <property type="entry name" value="AAA"/>
    <property type="match status" value="1"/>
</dbReference>
<evidence type="ECO:0000256" key="1">
    <source>
        <dbReference type="ARBA" id="ARBA00004651"/>
    </source>
</evidence>
<keyword evidence="2" id="KW-0813">Transport</keyword>
<comment type="subcellular location">
    <subcellularLocation>
        <location evidence="1">Cell membrane</location>
        <topology evidence="1">Multi-pass membrane protein</topology>
    </subcellularLocation>
</comment>
<comment type="caution">
    <text evidence="14">The sequence shown here is derived from an EMBL/GenBank/DDBJ whole genome shotgun (WGS) entry which is preliminary data.</text>
</comment>
<dbReference type="InterPro" id="IPR003593">
    <property type="entry name" value="AAA+_ATPase"/>
</dbReference>
<dbReference type="CDD" id="cd18582">
    <property type="entry name" value="ABC_6TM_ATM1_ABCB7"/>
    <property type="match status" value="1"/>
</dbReference>
<dbReference type="InterPro" id="IPR001789">
    <property type="entry name" value="Sig_transdc_resp-reg_receiver"/>
</dbReference>
<organism evidence="14 15">
    <name type="scientific">Pigmentiphaga soli</name>
    <dbReference type="NCBI Taxonomy" id="1007095"/>
    <lineage>
        <taxon>Bacteria</taxon>
        <taxon>Pseudomonadati</taxon>
        <taxon>Pseudomonadota</taxon>
        <taxon>Betaproteobacteria</taxon>
        <taxon>Burkholderiales</taxon>
        <taxon>Alcaligenaceae</taxon>
        <taxon>Pigmentiphaga</taxon>
    </lineage>
</organism>
<feature type="transmembrane region" description="Helical" evidence="10">
    <location>
        <begin position="253"/>
        <end position="276"/>
    </location>
</feature>
<dbReference type="InterPro" id="IPR011527">
    <property type="entry name" value="ABC1_TM_dom"/>
</dbReference>
<accession>A0ABP8GG59</accession>
<evidence type="ECO:0000256" key="5">
    <source>
        <dbReference type="ARBA" id="ARBA00022741"/>
    </source>
</evidence>
<evidence type="ECO:0000256" key="6">
    <source>
        <dbReference type="ARBA" id="ARBA00022840"/>
    </source>
</evidence>
<dbReference type="Pfam" id="PF00664">
    <property type="entry name" value="ABC_membrane"/>
    <property type="match status" value="1"/>
</dbReference>
<evidence type="ECO:0000256" key="9">
    <source>
        <dbReference type="PROSITE-ProRule" id="PRU00169"/>
    </source>
</evidence>
<dbReference type="InterPro" id="IPR036640">
    <property type="entry name" value="ABC1_TM_sf"/>
</dbReference>
<evidence type="ECO:0000256" key="2">
    <source>
        <dbReference type="ARBA" id="ARBA00022448"/>
    </source>
</evidence>
<dbReference type="Gene3D" id="3.40.50.2300">
    <property type="match status" value="1"/>
</dbReference>
<dbReference type="SUPFAM" id="SSF90123">
    <property type="entry name" value="ABC transporter transmembrane region"/>
    <property type="match status" value="1"/>
</dbReference>
<dbReference type="InterPro" id="IPR017871">
    <property type="entry name" value="ABC_transporter-like_CS"/>
</dbReference>
<protein>
    <recommendedName>
        <fullName evidence="16">ATP-binding cassette domain-containing protein</fullName>
    </recommendedName>
</protein>
<dbReference type="PROSITE" id="PS50110">
    <property type="entry name" value="RESPONSE_REGULATORY"/>
    <property type="match status" value="1"/>
</dbReference>
<dbReference type="PROSITE" id="PS00211">
    <property type="entry name" value="ABC_TRANSPORTER_1"/>
    <property type="match status" value="1"/>
</dbReference>
<proteinExistence type="predicted"/>
<dbReference type="Proteomes" id="UP001501671">
    <property type="component" value="Unassembled WGS sequence"/>
</dbReference>
<sequence>MTDTRSDRHATRRVLLALWPEILAERRRVAAALALMVAAKLVMVAVPGLLKVIVDEMSRPGPGQVAAIPIFLLLAYALVRFLGTLFGELRDVVFAPVMQSVVAGFNARTFEHVHRLGPRFHASRQTGALARDIERGVAGIAFLLGVGLFTIVPTLVEIGSVTGVMAVGYSVWFSAIVLCTLVAYAVFTVFMTERRAGFQREMNEIDSAAGGRMVDSLLNYETIKFYTNEAMEQRHYRRILQRWIRTGIANQHALSALHVGQSAIIAVGVAAVMLLAGREVALGRMTVGDLVLVNAYVIQISLPLNALGFVFRQSRDAAINAERLFALLEQRPDIEDDSKLPALKLGRGEVRFESVSFGYEPGRRILWNVNFTIAPGGTVAVVGGSGSGKSTLARLLFRFYDVDEGRIVIDGQPINTVSQKSLRAAVGMVPQDTILFNDTIAYNIAYGRPGASMADVIDAARAARIHEFISALPAQYDTLVGERGVKLSGGERQRIAIARAILKNPPILVFDEATSALDTLAERAIQGELSRLAANRTTLVIAHRLSTVVDADEILVLEQGRIVERGRHEELLAREGLYAKMWSLQRQQSELERTSRQLTRQPVNLLALVAGVLDGLRPVLEERDIELYTLMGTAPFRVTGDPSALQQVVSEICSNAIAITPAGGRMELRLDAVEGDALLSVTDGRDASAGSDLGVPAYGLEPGPAPVPSAVFDPLRIRALVEQQGGQLSSHAAAGTGAQTYVLRLPLRAVAAPAPARALPAGPARPPSLEGVRVMAIDDQRDALEAVQAVLESSAASVQTMTSGKAALALLRELPSDRWPDALVCDISLGDDEDGYQVLRDMRAIESERGTALADLVPAVALTGRGSQEDRMRALLAGFQVHLVKPVDPGQLIATIAGLVRRPRPQG</sequence>
<dbReference type="InterPro" id="IPR036890">
    <property type="entry name" value="HATPase_C_sf"/>
</dbReference>
<dbReference type="SMART" id="SM00448">
    <property type="entry name" value="REC"/>
    <property type="match status" value="1"/>
</dbReference>
<evidence type="ECO:0000256" key="8">
    <source>
        <dbReference type="ARBA" id="ARBA00023136"/>
    </source>
</evidence>
<name>A0ABP8GG59_9BURK</name>
<feature type="transmembrane region" description="Helical" evidence="10">
    <location>
        <begin position="62"/>
        <end position="82"/>
    </location>
</feature>
<feature type="modified residue" description="4-aspartylphosphate" evidence="9">
    <location>
        <position position="826"/>
    </location>
</feature>
<feature type="transmembrane region" description="Helical" evidence="10">
    <location>
        <begin position="171"/>
        <end position="192"/>
    </location>
</feature>
<feature type="transmembrane region" description="Helical" evidence="10">
    <location>
        <begin position="29"/>
        <end position="50"/>
    </location>
</feature>
<evidence type="ECO:0000256" key="4">
    <source>
        <dbReference type="ARBA" id="ARBA00022692"/>
    </source>
</evidence>
<dbReference type="InterPro" id="IPR003439">
    <property type="entry name" value="ABC_transporter-like_ATP-bd"/>
</dbReference>
<dbReference type="SUPFAM" id="SSF52172">
    <property type="entry name" value="CheY-like"/>
    <property type="match status" value="1"/>
</dbReference>
<feature type="transmembrane region" description="Helical" evidence="10">
    <location>
        <begin position="291"/>
        <end position="311"/>
    </location>
</feature>